<dbReference type="InterPro" id="IPR043472">
    <property type="entry name" value="Macro_dom-like"/>
</dbReference>
<dbReference type="PANTHER" id="PTHR11106:SF27">
    <property type="entry name" value="MACRO DOMAIN-CONTAINING PROTEIN"/>
    <property type="match status" value="1"/>
</dbReference>
<dbReference type="CDD" id="cd02908">
    <property type="entry name" value="Macro_OAADPr_deacetylase"/>
    <property type="match status" value="1"/>
</dbReference>
<feature type="compositionally biased region" description="Low complexity" evidence="1">
    <location>
        <begin position="221"/>
        <end position="234"/>
    </location>
</feature>
<dbReference type="Pfam" id="PF01661">
    <property type="entry name" value="Macro"/>
    <property type="match status" value="1"/>
</dbReference>
<dbReference type="SMART" id="SM00506">
    <property type="entry name" value="A1pp"/>
    <property type="match status" value="1"/>
</dbReference>
<comment type="caution">
    <text evidence="3">The sequence shown here is derived from an EMBL/GenBank/DDBJ whole genome shotgun (WGS) entry which is preliminary data.</text>
</comment>
<evidence type="ECO:0000259" key="2">
    <source>
        <dbReference type="PROSITE" id="PS51154"/>
    </source>
</evidence>
<dbReference type="PANTHER" id="PTHR11106">
    <property type="entry name" value="GANGLIOSIDE INDUCED DIFFERENTIATION ASSOCIATED PROTEIN 2-RELATED"/>
    <property type="match status" value="1"/>
</dbReference>
<gene>
    <name evidence="3" type="ORF">LTR05_003911</name>
</gene>
<feature type="compositionally biased region" description="Basic and acidic residues" evidence="1">
    <location>
        <begin position="318"/>
        <end position="334"/>
    </location>
</feature>
<dbReference type="Proteomes" id="UP001309876">
    <property type="component" value="Unassembled WGS sequence"/>
</dbReference>
<sequence length="455" mass="49164">MASLKKLGSVPTLTQLYRIGKVRPSSQNNLPPPNQALNDKICTVQYDITKLEVDTIVNAANRRLLGGGGVDGAIHRAAGPSLYDECKTLGGCETGSAKITDAYDLPCKKVIHAVGPVYDTRAESEPLLKGCYRTSLQLAAKNDCKSIAFSAISTGIYGYPSDDAAYAALSEVRSFLEQPEGDKIEKVIFCNFMQKDVDAYNEIMPYVFPPTKDDMESKVRSSSQENSQAAAQTQDGLSAGKATEAHPSDVPAVSATMPLAEHEIETIVMPKQNHEEGTQNVVMEGRAAALDPVDEIARAAATSVFITQAVMPGQSEHSTCKKDQQQEDVSQEDKQDPFERILRGYGTCIDTSVKPALDDKIESEAQVPKTPSDSELKERSDRFAACRRVIAMLTPPPKFATNAVAGDDMRGNLDCNGDSSLPTPAASQGSRVQPIDKDDEGEVVVKELISEKEKM</sequence>
<feature type="region of interest" description="Disordered" evidence="1">
    <location>
        <begin position="359"/>
        <end position="379"/>
    </location>
</feature>
<dbReference type="SUPFAM" id="SSF52949">
    <property type="entry name" value="Macro domain-like"/>
    <property type="match status" value="1"/>
</dbReference>
<dbReference type="PROSITE" id="PS51154">
    <property type="entry name" value="MACRO"/>
    <property type="match status" value="1"/>
</dbReference>
<organism evidence="3 4">
    <name type="scientific">Lithohypha guttulata</name>
    <dbReference type="NCBI Taxonomy" id="1690604"/>
    <lineage>
        <taxon>Eukaryota</taxon>
        <taxon>Fungi</taxon>
        <taxon>Dikarya</taxon>
        <taxon>Ascomycota</taxon>
        <taxon>Pezizomycotina</taxon>
        <taxon>Eurotiomycetes</taxon>
        <taxon>Chaetothyriomycetidae</taxon>
        <taxon>Chaetothyriales</taxon>
        <taxon>Trichomeriaceae</taxon>
        <taxon>Lithohypha</taxon>
    </lineage>
</organism>
<dbReference type="NCBIfam" id="NF001664">
    <property type="entry name" value="PRK00431.1-6"/>
    <property type="match status" value="1"/>
</dbReference>
<feature type="domain" description="Macro" evidence="2">
    <location>
        <begin position="28"/>
        <end position="208"/>
    </location>
</feature>
<dbReference type="Gene3D" id="3.40.220.10">
    <property type="entry name" value="Leucine Aminopeptidase, subunit E, domain 1"/>
    <property type="match status" value="1"/>
</dbReference>
<feature type="region of interest" description="Disordered" evidence="1">
    <location>
        <begin position="214"/>
        <end position="251"/>
    </location>
</feature>
<feature type="region of interest" description="Disordered" evidence="1">
    <location>
        <begin position="312"/>
        <end position="334"/>
    </location>
</feature>
<reference evidence="3 4" key="1">
    <citation type="submission" date="2023-08" db="EMBL/GenBank/DDBJ databases">
        <title>Black Yeasts Isolated from many extreme environments.</title>
        <authorList>
            <person name="Coleine C."/>
            <person name="Stajich J.E."/>
            <person name="Selbmann L."/>
        </authorList>
    </citation>
    <scope>NUCLEOTIDE SEQUENCE [LARGE SCALE GENOMIC DNA]</scope>
    <source>
        <strain evidence="3 4">CCFEE 5910</strain>
    </source>
</reference>
<dbReference type="InterPro" id="IPR002589">
    <property type="entry name" value="Macro_dom"/>
</dbReference>
<evidence type="ECO:0000256" key="1">
    <source>
        <dbReference type="SAM" id="MobiDB-lite"/>
    </source>
</evidence>
<keyword evidence="4" id="KW-1185">Reference proteome</keyword>
<name>A0AAN7Y713_9EURO</name>
<evidence type="ECO:0000313" key="4">
    <source>
        <dbReference type="Proteomes" id="UP001309876"/>
    </source>
</evidence>
<evidence type="ECO:0000313" key="3">
    <source>
        <dbReference type="EMBL" id="KAK5086743.1"/>
    </source>
</evidence>
<protein>
    <recommendedName>
        <fullName evidence="2">Macro domain-containing protein</fullName>
    </recommendedName>
</protein>
<accession>A0AAN7Y713</accession>
<dbReference type="AlphaFoldDB" id="A0AAN7Y713"/>
<proteinExistence type="predicted"/>
<feature type="region of interest" description="Disordered" evidence="1">
    <location>
        <begin position="406"/>
        <end position="441"/>
    </location>
</feature>
<dbReference type="EMBL" id="JAVRRJ010000003">
    <property type="protein sequence ID" value="KAK5086743.1"/>
    <property type="molecule type" value="Genomic_DNA"/>
</dbReference>
<feature type="compositionally biased region" description="Polar residues" evidence="1">
    <location>
        <begin position="417"/>
        <end position="431"/>
    </location>
</feature>